<dbReference type="AlphaFoldDB" id="A0A128EU02"/>
<accession>A0A128EU02</accession>
<dbReference type="InterPro" id="IPR058245">
    <property type="entry name" value="NreC/VraR/RcsB-like_REC"/>
</dbReference>
<dbReference type="OrthoDB" id="9796655at2"/>
<dbReference type="CDD" id="cd17535">
    <property type="entry name" value="REC_NarL-like"/>
    <property type="match status" value="1"/>
</dbReference>
<keyword evidence="1 5" id="KW-0597">Phosphoprotein</keyword>
<evidence type="ECO:0000256" key="3">
    <source>
        <dbReference type="ARBA" id="ARBA00023125"/>
    </source>
</evidence>
<evidence type="ECO:0000313" key="9">
    <source>
        <dbReference type="Proteomes" id="UP000071641"/>
    </source>
</evidence>
<dbReference type="PANTHER" id="PTHR43214">
    <property type="entry name" value="TWO-COMPONENT RESPONSE REGULATOR"/>
    <property type="match status" value="1"/>
</dbReference>
<evidence type="ECO:0000259" key="7">
    <source>
        <dbReference type="PROSITE" id="PS50110"/>
    </source>
</evidence>
<dbReference type="PROSITE" id="PS50043">
    <property type="entry name" value="HTH_LUXR_2"/>
    <property type="match status" value="1"/>
</dbReference>
<proteinExistence type="predicted"/>
<dbReference type="GO" id="GO:0003677">
    <property type="term" value="F:DNA binding"/>
    <property type="evidence" value="ECO:0007669"/>
    <property type="project" value="UniProtKB-KW"/>
</dbReference>
<dbReference type="Gene3D" id="3.40.50.2300">
    <property type="match status" value="1"/>
</dbReference>
<dbReference type="SMART" id="SM00421">
    <property type="entry name" value="HTH_LUXR"/>
    <property type="match status" value="1"/>
</dbReference>
<dbReference type="Pfam" id="PF00196">
    <property type="entry name" value="GerE"/>
    <property type="match status" value="1"/>
</dbReference>
<evidence type="ECO:0000256" key="2">
    <source>
        <dbReference type="ARBA" id="ARBA00023015"/>
    </source>
</evidence>
<dbReference type="SMART" id="SM00448">
    <property type="entry name" value="REC"/>
    <property type="match status" value="1"/>
</dbReference>
<name>A0A128EU02_9GAMM</name>
<keyword evidence="3" id="KW-0238">DNA-binding</keyword>
<dbReference type="GO" id="GO:0006355">
    <property type="term" value="P:regulation of DNA-templated transcription"/>
    <property type="evidence" value="ECO:0007669"/>
    <property type="project" value="InterPro"/>
</dbReference>
<keyword evidence="9" id="KW-1185">Reference proteome</keyword>
<dbReference type="CDD" id="cd06170">
    <property type="entry name" value="LuxR_C_like"/>
    <property type="match status" value="1"/>
</dbReference>
<evidence type="ECO:0000313" key="8">
    <source>
        <dbReference type="EMBL" id="CZF78043.1"/>
    </source>
</evidence>
<keyword evidence="2" id="KW-0805">Transcription regulation</keyword>
<organism evidence="8 9">
    <name type="scientific">Grimontia celer</name>
    <dbReference type="NCBI Taxonomy" id="1796497"/>
    <lineage>
        <taxon>Bacteria</taxon>
        <taxon>Pseudomonadati</taxon>
        <taxon>Pseudomonadota</taxon>
        <taxon>Gammaproteobacteria</taxon>
        <taxon>Vibrionales</taxon>
        <taxon>Vibrionaceae</taxon>
        <taxon>Grimontia</taxon>
    </lineage>
</organism>
<dbReference type="InterPro" id="IPR001789">
    <property type="entry name" value="Sig_transdc_resp-reg_receiver"/>
</dbReference>
<keyword evidence="4" id="KW-0804">Transcription</keyword>
<feature type="domain" description="HTH luxR-type" evidence="6">
    <location>
        <begin position="143"/>
        <end position="208"/>
    </location>
</feature>
<dbReference type="SUPFAM" id="SSF46894">
    <property type="entry name" value="C-terminal effector domain of the bipartite response regulators"/>
    <property type="match status" value="1"/>
</dbReference>
<dbReference type="Pfam" id="PF00072">
    <property type="entry name" value="Response_reg"/>
    <property type="match status" value="1"/>
</dbReference>
<dbReference type="SUPFAM" id="SSF52172">
    <property type="entry name" value="CheY-like"/>
    <property type="match status" value="1"/>
</dbReference>
<sequence>MTTLLLADDHVLLQDGLMERLSKQPQFTIIGAASDGESAIEQSLALGPDILLTDISMPKKTGLEVLSELREKAPEIKVVILSMHNNKEYIVSAFRGGAKGYVLKDVSSQELVQALDIIAGGGSYFSAGVSETLMESMSQMENKEHDDNIPTPREKDVLILIANGACNKTIARELNISVRTVETHRLRVKKKLGVTSTAGLVKYAIEQGWVKGEIEH</sequence>
<reference evidence="9" key="1">
    <citation type="submission" date="2016-02" db="EMBL/GenBank/DDBJ databases">
        <authorList>
            <person name="Rodrigo-Torres Lidia"/>
            <person name="Arahal R.David."/>
        </authorList>
    </citation>
    <scope>NUCLEOTIDE SEQUENCE [LARGE SCALE GENOMIC DNA]</scope>
    <source>
        <strain evidence="9">CECT 9029</strain>
    </source>
</reference>
<protein>
    <submittedName>
        <fullName evidence="8">Transcriptional regulatory protein DegU</fullName>
    </submittedName>
</protein>
<dbReference type="InterPro" id="IPR039420">
    <property type="entry name" value="WalR-like"/>
</dbReference>
<gene>
    <name evidence="8" type="primary">degU_1</name>
    <name evidence="8" type="ORF">GCE9029_00578</name>
</gene>
<dbReference type="PRINTS" id="PR00038">
    <property type="entry name" value="HTHLUXR"/>
</dbReference>
<dbReference type="STRING" id="1796497.GCE9029_00578"/>
<evidence type="ECO:0000256" key="5">
    <source>
        <dbReference type="PROSITE-ProRule" id="PRU00169"/>
    </source>
</evidence>
<dbReference type="RefSeq" id="WP_062660940.1">
    <property type="nucleotide sequence ID" value="NZ_FIZX01000001.1"/>
</dbReference>
<dbReference type="EMBL" id="FIZX01000001">
    <property type="protein sequence ID" value="CZF78043.1"/>
    <property type="molecule type" value="Genomic_DNA"/>
</dbReference>
<feature type="modified residue" description="4-aspartylphosphate" evidence="5">
    <location>
        <position position="54"/>
    </location>
</feature>
<dbReference type="Proteomes" id="UP000071641">
    <property type="component" value="Unassembled WGS sequence"/>
</dbReference>
<dbReference type="PROSITE" id="PS00622">
    <property type="entry name" value="HTH_LUXR_1"/>
    <property type="match status" value="1"/>
</dbReference>
<dbReference type="InterPro" id="IPR016032">
    <property type="entry name" value="Sig_transdc_resp-reg_C-effctor"/>
</dbReference>
<dbReference type="InterPro" id="IPR011006">
    <property type="entry name" value="CheY-like_superfamily"/>
</dbReference>
<dbReference type="GO" id="GO:0000160">
    <property type="term" value="P:phosphorelay signal transduction system"/>
    <property type="evidence" value="ECO:0007669"/>
    <property type="project" value="InterPro"/>
</dbReference>
<evidence type="ECO:0000259" key="6">
    <source>
        <dbReference type="PROSITE" id="PS50043"/>
    </source>
</evidence>
<evidence type="ECO:0000256" key="4">
    <source>
        <dbReference type="ARBA" id="ARBA00023163"/>
    </source>
</evidence>
<evidence type="ECO:0000256" key="1">
    <source>
        <dbReference type="ARBA" id="ARBA00022553"/>
    </source>
</evidence>
<dbReference type="PANTHER" id="PTHR43214:SF41">
    <property type="entry name" value="NITRATE_NITRITE RESPONSE REGULATOR PROTEIN NARP"/>
    <property type="match status" value="1"/>
</dbReference>
<dbReference type="PROSITE" id="PS50110">
    <property type="entry name" value="RESPONSE_REGULATORY"/>
    <property type="match status" value="1"/>
</dbReference>
<feature type="domain" description="Response regulatory" evidence="7">
    <location>
        <begin position="3"/>
        <end position="119"/>
    </location>
</feature>
<dbReference type="InterPro" id="IPR000792">
    <property type="entry name" value="Tscrpt_reg_LuxR_C"/>
</dbReference>